<dbReference type="KEGG" id="sbae:DSM104329_05466"/>
<evidence type="ECO:0000313" key="2">
    <source>
        <dbReference type="Proteomes" id="UP001162834"/>
    </source>
</evidence>
<dbReference type="Proteomes" id="UP001162834">
    <property type="component" value="Chromosome"/>
</dbReference>
<protein>
    <submittedName>
        <fullName evidence="1">Uncharacterized protein</fullName>
    </submittedName>
</protein>
<dbReference type="EMBL" id="CP087164">
    <property type="protein sequence ID" value="UGS39034.1"/>
    <property type="molecule type" value="Genomic_DNA"/>
</dbReference>
<accession>A0A9E6Y2Y3</accession>
<proteinExistence type="predicted"/>
<dbReference type="AlphaFoldDB" id="A0A9E6Y2Y3"/>
<organism evidence="1 2">
    <name type="scientific">Capillimicrobium parvum</name>
    <dbReference type="NCBI Taxonomy" id="2884022"/>
    <lineage>
        <taxon>Bacteria</taxon>
        <taxon>Bacillati</taxon>
        <taxon>Actinomycetota</taxon>
        <taxon>Thermoleophilia</taxon>
        <taxon>Solirubrobacterales</taxon>
        <taxon>Capillimicrobiaceae</taxon>
        <taxon>Capillimicrobium</taxon>
    </lineage>
</organism>
<reference evidence="1" key="1">
    <citation type="journal article" date="2022" name="Int. J. Syst. Evol. Microbiol.">
        <title>Pseudomonas aegrilactucae sp. nov. and Pseudomonas morbosilactucae sp. nov., pathogens causing bacterial rot of lettuce in Japan.</title>
        <authorList>
            <person name="Sawada H."/>
            <person name="Fujikawa T."/>
            <person name="Satou M."/>
        </authorList>
    </citation>
    <scope>NUCLEOTIDE SEQUENCE</scope>
    <source>
        <strain evidence="1">0166_1</strain>
    </source>
</reference>
<gene>
    <name evidence="1" type="ORF">DSM104329_05466</name>
</gene>
<keyword evidence="2" id="KW-1185">Reference proteome</keyword>
<evidence type="ECO:0000313" key="1">
    <source>
        <dbReference type="EMBL" id="UGS39034.1"/>
    </source>
</evidence>
<name>A0A9E6Y2Y3_9ACTN</name>
<sequence>MWATDPRPVADATADVWDAVRRRVTGRSCA</sequence>